<dbReference type="SUPFAM" id="SSF55424">
    <property type="entry name" value="FAD/NAD-linked reductases, dimerisation (C-terminal) domain"/>
    <property type="match status" value="1"/>
</dbReference>
<evidence type="ECO:0000259" key="6">
    <source>
        <dbReference type="Pfam" id="PF07992"/>
    </source>
</evidence>
<dbReference type="EMBL" id="FZNP01000005">
    <property type="protein sequence ID" value="SNR67027.1"/>
    <property type="molecule type" value="Genomic_DNA"/>
</dbReference>
<feature type="domain" description="FAD/NAD(P)-binding" evidence="6">
    <location>
        <begin position="3"/>
        <end position="296"/>
    </location>
</feature>
<evidence type="ECO:0000256" key="1">
    <source>
        <dbReference type="ARBA" id="ARBA00001974"/>
    </source>
</evidence>
<name>A0A238Y7F0_9ACTN</name>
<dbReference type="Gene3D" id="3.50.50.60">
    <property type="entry name" value="FAD/NAD(P)-binding domain"/>
    <property type="match status" value="2"/>
</dbReference>
<dbReference type="PRINTS" id="PR00469">
    <property type="entry name" value="PNDRDTASEII"/>
</dbReference>
<sequence length="411" mass="43177">MERVIVVGGGLAGVRAAEALRSKGYEGALTLVSAERHRPYDRPPLSKAVLAGESDDTTVDADWDALRCELLLGERATGLRLDEPGRGGTVTSTAGDLPFDGLVIATGAAPITLPGEGRQHVLRTIDEARELRARLIAGARIVIVGAGWIGAEVATTAARRGCAVTVVEAADTPLAGAIGPQVGALTAPWYAEAGVELRTGVKVAEVRDGGLALAGGGRVDADEVVVGVGVRPVLSWLEGSGLLLERGVVTDGSFRTYMGEEDAGALRPDVVAVGDCAAWWSHRYGRRLLVEHWDAALNAPEVAAATLLGREAVYDAAPYFWSEQFGRMVQYAGDHSASERLVRRGDPSDPGWAVAWLTGDRLDAILTVGRPRDLVQARRVIAAGTPVDPEAIADPDVPVRQAVRAERSSGT</sequence>
<dbReference type="SUPFAM" id="SSF51905">
    <property type="entry name" value="FAD/NAD(P)-binding domain"/>
    <property type="match status" value="2"/>
</dbReference>
<dbReference type="AlphaFoldDB" id="A0A238Y7F0"/>
<accession>A0A238Y7F0</accession>
<dbReference type="Pfam" id="PF14759">
    <property type="entry name" value="Reductase_C"/>
    <property type="match status" value="1"/>
</dbReference>
<evidence type="ECO:0000256" key="3">
    <source>
        <dbReference type="ARBA" id="ARBA00022827"/>
    </source>
</evidence>
<evidence type="ECO:0000256" key="2">
    <source>
        <dbReference type="ARBA" id="ARBA00022630"/>
    </source>
</evidence>
<reference evidence="9" key="1">
    <citation type="submission" date="2017-06" db="EMBL/GenBank/DDBJ databases">
        <authorList>
            <person name="Varghese N."/>
            <person name="Submissions S."/>
        </authorList>
    </citation>
    <scope>NUCLEOTIDE SEQUENCE [LARGE SCALE GENOMIC DNA]</scope>
    <source>
        <strain evidence="9">DSM 44485</strain>
    </source>
</reference>
<dbReference type="OrthoDB" id="1145at2"/>
<dbReference type="GO" id="GO:0051213">
    <property type="term" value="F:dioxygenase activity"/>
    <property type="evidence" value="ECO:0007669"/>
    <property type="project" value="UniProtKB-KW"/>
</dbReference>
<dbReference type="PANTHER" id="PTHR43557">
    <property type="entry name" value="APOPTOSIS-INDUCING FACTOR 1"/>
    <property type="match status" value="1"/>
</dbReference>
<evidence type="ECO:0000259" key="7">
    <source>
        <dbReference type="Pfam" id="PF14759"/>
    </source>
</evidence>
<evidence type="ECO:0000256" key="5">
    <source>
        <dbReference type="SAM" id="MobiDB-lite"/>
    </source>
</evidence>
<dbReference type="InterPro" id="IPR016156">
    <property type="entry name" value="FAD/NAD-linked_Rdtase_dimer_sf"/>
</dbReference>
<dbReference type="InterPro" id="IPR036188">
    <property type="entry name" value="FAD/NAD-bd_sf"/>
</dbReference>
<feature type="region of interest" description="Disordered" evidence="5">
    <location>
        <begin position="392"/>
        <end position="411"/>
    </location>
</feature>
<dbReference type="Gene3D" id="3.30.390.30">
    <property type="match status" value="1"/>
</dbReference>
<comment type="cofactor">
    <cofactor evidence="1">
        <name>FAD</name>
        <dbReference type="ChEBI" id="CHEBI:57692"/>
    </cofactor>
</comment>
<keyword evidence="9" id="KW-1185">Reference proteome</keyword>
<dbReference type="InterPro" id="IPR028202">
    <property type="entry name" value="Reductase_C"/>
</dbReference>
<dbReference type="PRINTS" id="PR00368">
    <property type="entry name" value="FADPNR"/>
</dbReference>
<dbReference type="InterPro" id="IPR050446">
    <property type="entry name" value="FAD-oxidoreductase/Apoptosis"/>
</dbReference>
<proteinExistence type="predicted"/>
<evidence type="ECO:0000256" key="4">
    <source>
        <dbReference type="ARBA" id="ARBA00023002"/>
    </source>
</evidence>
<feature type="domain" description="Reductase C-terminal" evidence="7">
    <location>
        <begin position="319"/>
        <end position="402"/>
    </location>
</feature>
<dbReference type="InterPro" id="IPR023753">
    <property type="entry name" value="FAD/NAD-binding_dom"/>
</dbReference>
<dbReference type="GO" id="GO:0005737">
    <property type="term" value="C:cytoplasm"/>
    <property type="evidence" value="ECO:0007669"/>
    <property type="project" value="TreeGrafter"/>
</dbReference>
<evidence type="ECO:0000313" key="8">
    <source>
        <dbReference type="EMBL" id="SNR67027.1"/>
    </source>
</evidence>
<protein>
    <submittedName>
        <fullName evidence="8">3-phenylpropionate/trans-cinnamate dioxygenase ferredoxin reductase subunit</fullName>
    </submittedName>
</protein>
<evidence type="ECO:0000313" key="9">
    <source>
        <dbReference type="Proteomes" id="UP000198420"/>
    </source>
</evidence>
<keyword evidence="3" id="KW-0274">FAD</keyword>
<keyword evidence="2" id="KW-0285">Flavoprotein</keyword>
<dbReference type="Pfam" id="PF07992">
    <property type="entry name" value="Pyr_redox_2"/>
    <property type="match status" value="1"/>
</dbReference>
<keyword evidence="8" id="KW-0223">Dioxygenase</keyword>
<keyword evidence="4" id="KW-0560">Oxidoreductase</keyword>
<organism evidence="8 9">
    <name type="scientific">Actinomadura mexicana</name>
    <dbReference type="NCBI Taxonomy" id="134959"/>
    <lineage>
        <taxon>Bacteria</taxon>
        <taxon>Bacillati</taxon>
        <taxon>Actinomycetota</taxon>
        <taxon>Actinomycetes</taxon>
        <taxon>Streptosporangiales</taxon>
        <taxon>Thermomonosporaceae</taxon>
        <taxon>Actinomadura</taxon>
    </lineage>
</organism>
<dbReference type="GO" id="GO:0016651">
    <property type="term" value="F:oxidoreductase activity, acting on NAD(P)H"/>
    <property type="evidence" value="ECO:0007669"/>
    <property type="project" value="TreeGrafter"/>
</dbReference>
<dbReference type="Proteomes" id="UP000198420">
    <property type="component" value="Unassembled WGS sequence"/>
</dbReference>
<dbReference type="PANTHER" id="PTHR43557:SF2">
    <property type="entry name" value="RIESKE DOMAIN-CONTAINING PROTEIN-RELATED"/>
    <property type="match status" value="1"/>
</dbReference>
<gene>
    <name evidence="8" type="ORF">SAMN06265355_105313</name>
</gene>
<dbReference type="RefSeq" id="WP_089312605.1">
    <property type="nucleotide sequence ID" value="NZ_FZNP01000005.1"/>
</dbReference>